<keyword evidence="2" id="KW-1003">Cell membrane</keyword>
<feature type="transmembrane region" description="Helical" evidence="8">
    <location>
        <begin position="96"/>
        <end position="118"/>
    </location>
</feature>
<keyword evidence="5 8" id="KW-0472">Membrane</keyword>
<accession>A0A6J6E6M4</accession>
<dbReference type="HAMAP" id="MF_00454">
    <property type="entry name" value="FluC"/>
    <property type="match status" value="1"/>
</dbReference>
<protein>
    <submittedName>
        <fullName evidence="9">Unannotated protein</fullName>
    </submittedName>
</protein>
<dbReference type="InterPro" id="IPR003691">
    <property type="entry name" value="FluC"/>
</dbReference>
<gene>
    <name evidence="9" type="ORF">UFOPK1591_01352</name>
</gene>
<feature type="transmembrane region" description="Helical" evidence="8">
    <location>
        <begin position="33"/>
        <end position="56"/>
    </location>
</feature>
<proteinExistence type="inferred from homology"/>
<dbReference type="AlphaFoldDB" id="A0A6J6E6M4"/>
<comment type="catalytic activity">
    <reaction evidence="7">
        <text>fluoride(in) = fluoride(out)</text>
        <dbReference type="Rhea" id="RHEA:76159"/>
        <dbReference type="ChEBI" id="CHEBI:17051"/>
    </reaction>
    <physiologicalReaction direction="left-to-right" evidence="7">
        <dbReference type="Rhea" id="RHEA:76160"/>
    </physiologicalReaction>
</comment>
<evidence type="ECO:0000256" key="2">
    <source>
        <dbReference type="ARBA" id="ARBA00022475"/>
    </source>
</evidence>
<feature type="transmembrane region" description="Helical" evidence="8">
    <location>
        <begin position="68"/>
        <end position="90"/>
    </location>
</feature>
<dbReference type="EMBL" id="CAEZTD010000138">
    <property type="protein sequence ID" value="CAB4571991.1"/>
    <property type="molecule type" value="Genomic_DNA"/>
</dbReference>
<dbReference type="Pfam" id="PF02537">
    <property type="entry name" value="CRCB"/>
    <property type="match status" value="1"/>
</dbReference>
<evidence type="ECO:0000313" key="9">
    <source>
        <dbReference type="EMBL" id="CAB4571991.1"/>
    </source>
</evidence>
<sequence>MSAVLAVFVGGIIGTLARFGLDLWWPHETLGSLSVSTAFVNVVGSFALGFLVGGIWKRPGVPEWVKAGVGPGVLGSFTTMSGIALSLIAGAGEGKWVDALLALSVSLVAGLAAAWLGLKLGARTSSAASIK</sequence>
<reference evidence="9" key="1">
    <citation type="submission" date="2020-05" db="EMBL/GenBank/DDBJ databases">
        <authorList>
            <person name="Chiriac C."/>
            <person name="Salcher M."/>
            <person name="Ghai R."/>
            <person name="Kavagutti S V."/>
        </authorList>
    </citation>
    <scope>NUCLEOTIDE SEQUENCE</scope>
</reference>
<keyword evidence="4 8" id="KW-1133">Transmembrane helix</keyword>
<comment type="similarity">
    <text evidence="6">Belongs to the fluoride channel Fluc/FEX (TC 1.A.43) family.</text>
</comment>
<evidence type="ECO:0000256" key="5">
    <source>
        <dbReference type="ARBA" id="ARBA00023136"/>
    </source>
</evidence>
<organism evidence="9">
    <name type="scientific">freshwater metagenome</name>
    <dbReference type="NCBI Taxonomy" id="449393"/>
    <lineage>
        <taxon>unclassified sequences</taxon>
        <taxon>metagenomes</taxon>
        <taxon>ecological metagenomes</taxon>
    </lineage>
</organism>
<evidence type="ECO:0000256" key="6">
    <source>
        <dbReference type="ARBA" id="ARBA00035120"/>
    </source>
</evidence>
<evidence type="ECO:0000256" key="7">
    <source>
        <dbReference type="ARBA" id="ARBA00035585"/>
    </source>
</evidence>
<evidence type="ECO:0000256" key="8">
    <source>
        <dbReference type="SAM" id="Phobius"/>
    </source>
</evidence>
<evidence type="ECO:0000256" key="3">
    <source>
        <dbReference type="ARBA" id="ARBA00022692"/>
    </source>
</evidence>
<name>A0A6J6E6M4_9ZZZZ</name>
<comment type="subcellular location">
    <subcellularLocation>
        <location evidence="1">Cell membrane</location>
        <topology evidence="1">Multi-pass membrane protein</topology>
    </subcellularLocation>
</comment>
<dbReference type="GO" id="GO:0005886">
    <property type="term" value="C:plasma membrane"/>
    <property type="evidence" value="ECO:0007669"/>
    <property type="project" value="UniProtKB-SubCell"/>
</dbReference>
<keyword evidence="3 8" id="KW-0812">Transmembrane</keyword>
<evidence type="ECO:0000256" key="1">
    <source>
        <dbReference type="ARBA" id="ARBA00004651"/>
    </source>
</evidence>
<evidence type="ECO:0000256" key="4">
    <source>
        <dbReference type="ARBA" id="ARBA00022989"/>
    </source>
</evidence>